<name>A0A3L8RHG1_STRRN</name>
<organism evidence="1 2">
    <name type="scientific">Streptomyces rapamycinicus (strain ATCC 29253 / DSM 41530 / NRRL 5491 / AYB-994)</name>
    <name type="common">Streptomyces hygroscopicus (strain ATCC 29253)</name>
    <dbReference type="NCBI Taxonomy" id="1343740"/>
    <lineage>
        <taxon>Bacteria</taxon>
        <taxon>Bacillati</taxon>
        <taxon>Actinomycetota</taxon>
        <taxon>Actinomycetes</taxon>
        <taxon>Kitasatosporales</taxon>
        <taxon>Streptomycetaceae</taxon>
        <taxon>Streptomyces</taxon>
        <taxon>Streptomyces violaceusniger group</taxon>
    </lineage>
</organism>
<sequence>MGSSPVKVMGSWSRWDLDDLGGSVTSVVFVHGTGVRAKSYEKSFARVVSGLGRVRAEIRVARCFWGEEHGASLGLGGASLPVRTKNRGVGGDGALDEDDPLAVWALLEVDPLAELREFAQAAHDGGEETGFAPGRVDPWETVADKVRGLTLEPVAPEAEESGGSLPRLIADLVPHLDAAAGRVADEISGSLGGTSAADGIEPIAARAVYALAVQRAEGPYGDDEPLAVDGADRDTVVGALSDQLGGTDRSGFVAGAAKGVAVRALNSYLSPLSALAHTFRGGITRGSVPASGDILRYQVRGAGVRDAIRAAARDAVESGNGPVVLLAHSLGGIACVDLLAEPDPPAGVELLVTVGSQAPFLYELDALTALRRDEPLPAAFPRWINVYDERDLLGFVGEKVFPGRVTDLRVNTRQPFPRAHTSYFAHQRLYDLLAPELPK</sequence>
<evidence type="ECO:0000313" key="1">
    <source>
        <dbReference type="EMBL" id="RLV78879.1"/>
    </source>
</evidence>
<evidence type="ECO:0000313" key="2">
    <source>
        <dbReference type="Proteomes" id="UP000281594"/>
    </source>
</evidence>
<dbReference type="Gene3D" id="3.40.50.1820">
    <property type="entry name" value="alpha/beta hydrolase"/>
    <property type="match status" value="1"/>
</dbReference>
<dbReference type="STRING" id="1343740.M271_32830"/>
<reference evidence="1 2" key="1">
    <citation type="journal article" date="2018" name="J. Biol. Chem.">
        <title>Discovery of the actinoplanic acid pathway in Streptomyces rapamycinicus reveals a genetically conserved synergism with rapamycin.</title>
        <authorList>
            <person name="Mrak P."/>
            <person name="Krastel P."/>
            <person name="Pivk Lukancic P."/>
            <person name="Tao J."/>
            <person name="Pistorius D."/>
            <person name="Moore C.M."/>
        </authorList>
    </citation>
    <scope>NUCLEOTIDE SEQUENCE [LARGE SCALE GENOMIC DNA]</scope>
    <source>
        <strain evidence="1 2">NRRL 5491</strain>
    </source>
</reference>
<dbReference type="SUPFAM" id="SSF53474">
    <property type="entry name" value="alpha/beta-Hydrolases"/>
    <property type="match status" value="1"/>
</dbReference>
<dbReference type="Proteomes" id="UP000281594">
    <property type="component" value="Unassembled WGS sequence"/>
</dbReference>
<dbReference type="EMBL" id="QYCY01000001">
    <property type="protein sequence ID" value="RLV78879.1"/>
    <property type="molecule type" value="Genomic_DNA"/>
</dbReference>
<accession>A0A3L8RHG1</accession>
<proteinExistence type="predicted"/>
<protein>
    <submittedName>
        <fullName evidence="1">Uncharacterized protein</fullName>
    </submittedName>
</protein>
<dbReference type="InterPro" id="IPR029058">
    <property type="entry name" value="AB_hydrolase_fold"/>
</dbReference>
<gene>
    <name evidence="1" type="ORF">D3C57_110880</name>
</gene>
<comment type="caution">
    <text evidence="1">The sequence shown here is derived from an EMBL/GenBank/DDBJ whole genome shotgun (WGS) entry which is preliminary data.</text>
</comment>
<dbReference type="AlphaFoldDB" id="A0A3L8RHG1"/>